<reference evidence="3" key="1">
    <citation type="journal article" date="2017" name="Nat. Ecol. Evol.">
        <title>Genome expansion and lineage-specific genetic innovations in the forest pathogenic fungi Armillaria.</title>
        <authorList>
            <person name="Sipos G."/>
            <person name="Prasanna A.N."/>
            <person name="Walter M.C."/>
            <person name="O'Connor E."/>
            <person name="Balint B."/>
            <person name="Krizsan K."/>
            <person name="Kiss B."/>
            <person name="Hess J."/>
            <person name="Varga T."/>
            <person name="Slot J."/>
            <person name="Riley R."/>
            <person name="Boka B."/>
            <person name="Rigling D."/>
            <person name="Barry K."/>
            <person name="Lee J."/>
            <person name="Mihaltcheva S."/>
            <person name="LaButti K."/>
            <person name="Lipzen A."/>
            <person name="Waldron R."/>
            <person name="Moloney N.M."/>
            <person name="Sperisen C."/>
            <person name="Kredics L."/>
            <person name="Vagvoelgyi C."/>
            <person name="Patrignani A."/>
            <person name="Fitzpatrick D."/>
            <person name="Nagy I."/>
            <person name="Doyle S."/>
            <person name="Anderson J.B."/>
            <person name="Grigoriev I.V."/>
            <person name="Gueldener U."/>
            <person name="Muensterkoetter M."/>
            <person name="Nagy L.G."/>
        </authorList>
    </citation>
    <scope>NUCLEOTIDE SEQUENCE [LARGE SCALE GENOMIC DNA]</scope>
    <source>
        <strain evidence="3">Ar21-2</strain>
    </source>
</reference>
<evidence type="ECO:0000256" key="1">
    <source>
        <dbReference type="SAM" id="MobiDB-lite"/>
    </source>
</evidence>
<accession>A0A2H3D8U2</accession>
<dbReference type="AlphaFoldDB" id="A0A2H3D8U2"/>
<feature type="region of interest" description="Disordered" evidence="1">
    <location>
        <begin position="1"/>
        <end position="59"/>
    </location>
</feature>
<organism evidence="2 3">
    <name type="scientific">Armillaria gallica</name>
    <name type="common">Bulbous honey fungus</name>
    <name type="synonym">Armillaria bulbosa</name>
    <dbReference type="NCBI Taxonomy" id="47427"/>
    <lineage>
        <taxon>Eukaryota</taxon>
        <taxon>Fungi</taxon>
        <taxon>Dikarya</taxon>
        <taxon>Basidiomycota</taxon>
        <taxon>Agaricomycotina</taxon>
        <taxon>Agaricomycetes</taxon>
        <taxon>Agaricomycetidae</taxon>
        <taxon>Agaricales</taxon>
        <taxon>Marasmiineae</taxon>
        <taxon>Physalacriaceae</taxon>
        <taxon>Armillaria</taxon>
    </lineage>
</organism>
<proteinExistence type="predicted"/>
<name>A0A2H3D8U2_ARMGA</name>
<feature type="compositionally biased region" description="Polar residues" evidence="1">
    <location>
        <begin position="8"/>
        <end position="26"/>
    </location>
</feature>
<sequence length="204" mass="23222">MSRAGTRQRPSGTSLAQSQPRATQRTQRNRAEETEDEEEDGDATMDVDEEENDPRDDNLVRKSNQLYLARIRALSIRSFNLHKLRSRKPSPMYIGNSVLISTWDLVLDRPTVAAAFYLAFPWQLSSKIHHFPGILTPFLSPASFHPIFLDDEPPPDDDGNDNSLQQYAAMPTKYLEDTQQYPLGFGNIQYTMDDLNFTPDLLST</sequence>
<gene>
    <name evidence="2" type="ORF">ARMGADRAFT_1085664</name>
</gene>
<protein>
    <submittedName>
        <fullName evidence="2">Uncharacterized protein</fullName>
    </submittedName>
</protein>
<keyword evidence="3" id="KW-1185">Reference proteome</keyword>
<dbReference type="OrthoDB" id="205198at2759"/>
<evidence type="ECO:0000313" key="3">
    <source>
        <dbReference type="Proteomes" id="UP000217790"/>
    </source>
</evidence>
<evidence type="ECO:0000313" key="2">
    <source>
        <dbReference type="EMBL" id="PBK87248.1"/>
    </source>
</evidence>
<feature type="compositionally biased region" description="Acidic residues" evidence="1">
    <location>
        <begin position="33"/>
        <end position="54"/>
    </location>
</feature>
<dbReference type="STRING" id="47427.A0A2H3D8U2"/>
<dbReference type="InParanoid" id="A0A2H3D8U2"/>
<dbReference type="Proteomes" id="UP000217790">
    <property type="component" value="Unassembled WGS sequence"/>
</dbReference>
<dbReference type="EMBL" id="KZ293679">
    <property type="protein sequence ID" value="PBK87248.1"/>
    <property type="molecule type" value="Genomic_DNA"/>
</dbReference>